<evidence type="ECO:0000256" key="2">
    <source>
        <dbReference type="ARBA" id="ARBA00023002"/>
    </source>
</evidence>
<dbReference type="Proteomes" id="UP000799439">
    <property type="component" value="Unassembled WGS sequence"/>
</dbReference>
<dbReference type="OrthoDB" id="331544at2759"/>
<dbReference type="InterPro" id="IPR036291">
    <property type="entry name" value="NAD(P)-bd_dom_sf"/>
</dbReference>
<dbReference type="EMBL" id="ML996090">
    <property type="protein sequence ID" value="KAF2149871.1"/>
    <property type="molecule type" value="Genomic_DNA"/>
</dbReference>
<comment type="similarity">
    <text evidence="1">Belongs to the 3-beta-HSD family.</text>
</comment>
<proteinExistence type="inferred from homology"/>
<dbReference type="AlphaFoldDB" id="A0A9P4IWK1"/>
<reference evidence="4" key="1">
    <citation type="journal article" date="2020" name="Stud. Mycol.">
        <title>101 Dothideomycetes genomes: a test case for predicting lifestyles and emergence of pathogens.</title>
        <authorList>
            <person name="Haridas S."/>
            <person name="Albert R."/>
            <person name="Binder M."/>
            <person name="Bloem J."/>
            <person name="Labutti K."/>
            <person name="Salamov A."/>
            <person name="Andreopoulos B."/>
            <person name="Baker S."/>
            <person name="Barry K."/>
            <person name="Bills G."/>
            <person name="Bluhm B."/>
            <person name="Cannon C."/>
            <person name="Castanera R."/>
            <person name="Culley D."/>
            <person name="Daum C."/>
            <person name="Ezra D."/>
            <person name="Gonzalez J."/>
            <person name="Henrissat B."/>
            <person name="Kuo A."/>
            <person name="Liang C."/>
            <person name="Lipzen A."/>
            <person name="Lutzoni F."/>
            <person name="Magnuson J."/>
            <person name="Mondo S."/>
            <person name="Nolan M."/>
            <person name="Ohm R."/>
            <person name="Pangilinan J."/>
            <person name="Park H.-J."/>
            <person name="Ramirez L."/>
            <person name="Alfaro M."/>
            <person name="Sun H."/>
            <person name="Tritt A."/>
            <person name="Yoshinaga Y."/>
            <person name="Zwiers L.-H."/>
            <person name="Turgeon B."/>
            <person name="Goodwin S."/>
            <person name="Spatafora J."/>
            <person name="Crous P."/>
            <person name="Grigoriev I."/>
        </authorList>
    </citation>
    <scope>NUCLEOTIDE SEQUENCE</scope>
    <source>
        <strain evidence="4">CBS 260.36</strain>
    </source>
</reference>
<dbReference type="SUPFAM" id="SSF51735">
    <property type="entry name" value="NAD(P)-binding Rossmann-fold domains"/>
    <property type="match status" value="1"/>
</dbReference>
<accession>A0A9P4IWK1</accession>
<name>A0A9P4IWK1_9PEZI</name>
<comment type="caution">
    <text evidence="4">The sequence shown here is derived from an EMBL/GenBank/DDBJ whole genome shotgun (WGS) entry which is preliminary data.</text>
</comment>
<evidence type="ECO:0000256" key="1">
    <source>
        <dbReference type="ARBA" id="ARBA00009219"/>
    </source>
</evidence>
<evidence type="ECO:0000313" key="4">
    <source>
        <dbReference type="EMBL" id="KAF2149871.1"/>
    </source>
</evidence>
<evidence type="ECO:0000313" key="5">
    <source>
        <dbReference type="Proteomes" id="UP000799439"/>
    </source>
</evidence>
<protein>
    <submittedName>
        <fullName evidence="4">NAD(P)-binding protein</fullName>
    </submittedName>
</protein>
<evidence type="ECO:0000259" key="3">
    <source>
        <dbReference type="Pfam" id="PF01073"/>
    </source>
</evidence>
<dbReference type="PANTHER" id="PTHR43245">
    <property type="entry name" value="BIFUNCTIONAL POLYMYXIN RESISTANCE PROTEIN ARNA"/>
    <property type="match status" value="1"/>
</dbReference>
<dbReference type="Pfam" id="PF01073">
    <property type="entry name" value="3Beta_HSD"/>
    <property type="match status" value="1"/>
</dbReference>
<dbReference type="Gene3D" id="3.40.50.720">
    <property type="entry name" value="NAD(P)-binding Rossmann-like Domain"/>
    <property type="match status" value="1"/>
</dbReference>
<organism evidence="4 5">
    <name type="scientific">Myriangium duriaei CBS 260.36</name>
    <dbReference type="NCBI Taxonomy" id="1168546"/>
    <lineage>
        <taxon>Eukaryota</taxon>
        <taxon>Fungi</taxon>
        <taxon>Dikarya</taxon>
        <taxon>Ascomycota</taxon>
        <taxon>Pezizomycotina</taxon>
        <taxon>Dothideomycetes</taxon>
        <taxon>Dothideomycetidae</taxon>
        <taxon>Myriangiales</taxon>
        <taxon>Myriangiaceae</taxon>
        <taxon>Myriangium</taxon>
    </lineage>
</organism>
<dbReference type="GO" id="GO:0016616">
    <property type="term" value="F:oxidoreductase activity, acting on the CH-OH group of donors, NAD or NADP as acceptor"/>
    <property type="evidence" value="ECO:0007669"/>
    <property type="project" value="InterPro"/>
</dbReference>
<dbReference type="InterPro" id="IPR050177">
    <property type="entry name" value="Lipid_A_modif_metabolic_enz"/>
</dbReference>
<dbReference type="PANTHER" id="PTHR43245:SF51">
    <property type="entry name" value="SHORT CHAIN DEHYDROGENASE_REDUCTASE FAMILY 42E, MEMBER 2"/>
    <property type="match status" value="1"/>
</dbReference>
<keyword evidence="5" id="KW-1185">Reference proteome</keyword>
<dbReference type="GO" id="GO:0006694">
    <property type="term" value="P:steroid biosynthetic process"/>
    <property type="evidence" value="ECO:0007669"/>
    <property type="project" value="InterPro"/>
</dbReference>
<feature type="domain" description="3-beta hydroxysteroid dehydrogenase/isomerase" evidence="3">
    <location>
        <begin position="4"/>
        <end position="262"/>
    </location>
</feature>
<gene>
    <name evidence="4" type="ORF">K461DRAFT_35205</name>
</gene>
<keyword evidence="2" id="KW-0560">Oxidoreductase</keyword>
<sequence length="350" mass="37451">MKVLVTGGSGFLGGAVLRALEEAHPDWKLYNLDQRPPSPPTSAKFLQADITIASSVETAILSARPDVIVHTAGVVPNGQRRYSTSPSVRAPTFTINVDGTSNVLSAARKANVSSLVYTSSCTVVSDDLAHDYPLMNESLPTSHATLAYGASKAAAERLVLAANSPSLTTCALRPATIIGPGDSYGVVETIYQLIPHYETPFIIGDGHNMYDFVYISNAAYAHLLAVENLISSKTAAGLAMFISNQEPIYFRDFMAAIWAQCGGHVPPFQVRVPGTLAWVVGYVAEWVSWATGTEAALSRGSVQDAIGIRYADNSRAIEVLGYRPKVGFADAVAITCEDWKAKRKLEGKGR</sequence>
<dbReference type="InterPro" id="IPR002225">
    <property type="entry name" value="3Beta_OHSteriod_DH/Estase"/>
</dbReference>